<feature type="transmembrane region" description="Helical" evidence="9">
    <location>
        <begin position="37"/>
        <end position="60"/>
    </location>
</feature>
<keyword evidence="7 9" id="KW-1133">Transmembrane helix</keyword>
<sequence length="434" mass="46523">MKNKDVFIFGLAIFAMFFGAGNLIFPPEIGMVSGEEWLKAAMGFFMTGIALPVCGLMAFSQAGGTDNFAVKVSGRFNTLYFMLLIIAIGPMLGIPRTGATVYEMGVVTNFGEVNPLVVSSLYFTLVLLLVIRPNKLIDTIGKYLTPIILAILAAIIVKGVVFKIGVPGEKLIEESTFSYGFLGGYQTMDAITSVLLGTIVIKGLRESGYMDKRVQRSMIMRSGLVAGVGMALVYGGLLYLGSMVNGNAGALSRSALTMHLAVATLGDLGKVALGLCVTVACLTTSIALVAITSDFFSKEFKLSYRLTAIVICSFSALLAANGVGFIVRIAVPILTLLYPVTIVLITLNILRVEESPIYKACVGTTLLLSLGELINRYAPVGVLEEIFKNIPLSSYGFAWLLPALSAALITKGFLITWRRGVEGRRKLSVSERKV</sequence>
<comment type="caution">
    <text evidence="10">The sequence shown here is derived from an EMBL/GenBank/DDBJ whole genome shotgun (WGS) entry which is preliminary data.</text>
</comment>
<protein>
    <submittedName>
        <fullName evidence="10">Branched-chain amino acid transport system carrier protein</fullName>
    </submittedName>
</protein>
<gene>
    <name evidence="10" type="ORF">PM10SUCC1_09030</name>
</gene>
<dbReference type="GO" id="GO:0015820">
    <property type="term" value="P:L-leucine transport"/>
    <property type="evidence" value="ECO:0007669"/>
    <property type="project" value="TreeGrafter"/>
</dbReference>
<comment type="subcellular location">
    <subcellularLocation>
        <location evidence="1">Cell membrane</location>
        <topology evidence="1">Multi-pass membrane protein</topology>
    </subcellularLocation>
</comment>
<organism evidence="10 11">
    <name type="scientific">Propionigenium maris DSM 9537</name>
    <dbReference type="NCBI Taxonomy" id="1123000"/>
    <lineage>
        <taxon>Bacteria</taxon>
        <taxon>Fusobacteriati</taxon>
        <taxon>Fusobacteriota</taxon>
        <taxon>Fusobacteriia</taxon>
        <taxon>Fusobacteriales</taxon>
        <taxon>Fusobacteriaceae</taxon>
        <taxon>Propionigenium</taxon>
    </lineage>
</organism>
<dbReference type="InterPro" id="IPR004685">
    <property type="entry name" value="Brnchd-chn_aa_trnsp_Livcs"/>
</dbReference>
<proteinExistence type="inferred from homology"/>
<feature type="transmembrane region" description="Helical" evidence="9">
    <location>
        <begin position="303"/>
        <end position="323"/>
    </location>
</feature>
<dbReference type="PANTHER" id="PTHR30588">
    <property type="entry name" value="BRANCHED-CHAIN AMINO ACID TRANSPORT SYSTEM 2 CARRIER PROTEIN"/>
    <property type="match status" value="1"/>
</dbReference>
<dbReference type="RefSeq" id="WP_281833809.1">
    <property type="nucleotide sequence ID" value="NZ_BSDY01000003.1"/>
</dbReference>
<evidence type="ECO:0000256" key="4">
    <source>
        <dbReference type="ARBA" id="ARBA00022475"/>
    </source>
</evidence>
<comment type="similarity">
    <text evidence="2">Belongs to the branched chain amino acid transporter family.</text>
</comment>
<dbReference type="PANTHER" id="PTHR30588:SF0">
    <property type="entry name" value="BRANCHED-CHAIN AMINO ACID PERMEASE BRNQ"/>
    <property type="match status" value="1"/>
</dbReference>
<feature type="transmembrane region" description="Helical" evidence="9">
    <location>
        <begin position="397"/>
        <end position="417"/>
    </location>
</feature>
<feature type="transmembrane region" description="Helical" evidence="9">
    <location>
        <begin position="72"/>
        <end position="93"/>
    </location>
</feature>
<dbReference type="Pfam" id="PF05525">
    <property type="entry name" value="Branch_AA_trans"/>
    <property type="match status" value="1"/>
</dbReference>
<feature type="transmembrane region" description="Helical" evidence="9">
    <location>
        <begin position="143"/>
        <end position="165"/>
    </location>
</feature>
<feature type="transmembrane region" description="Helical" evidence="9">
    <location>
        <begin position="357"/>
        <end position="377"/>
    </location>
</feature>
<dbReference type="GO" id="GO:0005304">
    <property type="term" value="F:L-valine transmembrane transporter activity"/>
    <property type="evidence" value="ECO:0007669"/>
    <property type="project" value="TreeGrafter"/>
</dbReference>
<reference evidence="10" key="1">
    <citation type="submission" date="2022-12" db="EMBL/GenBank/DDBJ databases">
        <title>Reference genome sequencing for broad-spectrum identification of bacterial and archaeal isolates by mass spectrometry.</title>
        <authorList>
            <person name="Sekiguchi Y."/>
            <person name="Tourlousse D.M."/>
        </authorList>
    </citation>
    <scope>NUCLEOTIDE SEQUENCE</scope>
    <source>
        <strain evidence="10">10succ1</strain>
    </source>
</reference>
<feature type="transmembrane region" description="Helical" evidence="9">
    <location>
        <begin position="113"/>
        <end position="131"/>
    </location>
</feature>
<evidence type="ECO:0000256" key="5">
    <source>
        <dbReference type="ARBA" id="ARBA00022692"/>
    </source>
</evidence>
<evidence type="ECO:0000256" key="7">
    <source>
        <dbReference type="ARBA" id="ARBA00022989"/>
    </source>
</evidence>
<dbReference type="NCBIfam" id="TIGR00796">
    <property type="entry name" value="livcs"/>
    <property type="match status" value="1"/>
</dbReference>
<keyword evidence="4" id="KW-1003">Cell membrane</keyword>
<dbReference type="Proteomes" id="UP001144471">
    <property type="component" value="Unassembled WGS sequence"/>
</dbReference>
<dbReference type="GO" id="GO:0005886">
    <property type="term" value="C:plasma membrane"/>
    <property type="evidence" value="ECO:0007669"/>
    <property type="project" value="UniProtKB-SubCell"/>
</dbReference>
<keyword evidence="5 9" id="KW-0812">Transmembrane</keyword>
<evidence type="ECO:0000313" key="10">
    <source>
        <dbReference type="EMBL" id="GLI55389.1"/>
    </source>
</evidence>
<feature type="transmembrane region" description="Helical" evidence="9">
    <location>
        <begin position="329"/>
        <end position="350"/>
    </location>
</feature>
<accession>A0A9W6GHM4</accession>
<feature type="transmembrane region" description="Helical" evidence="9">
    <location>
        <begin position="271"/>
        <end position="291"/>
    </location>
</feature>
<keyword evidence="11" id="KW-1185">Reference proteome</keyword>
<evidence type="ECO:0000256" key="8">
    <source>
        <dbReference type="ARBA" id="ARBA00023136"/>
    </source>
</evidence>
<keyword evidence="8 9" id="KW-0472">Membrane</keyword>
<evidence type="ECO:0000256" key="2">
    <source>
        <dbReference type="ARBA" id="ARBA00008540"/>
    </source>
</evidence>
<evidence type="ECO:0000256" key="6">
    <source>
        <dbReference type="ARBA" id="ARBA00022970"/>
    </source>
</evidence>
<evidence type="ECO:0000256" key="1">
    <source>
        <dbReference type="ARBA" id="ARBA00004651"/>
    </source>
</evidence>
<dbReference type="AlphaFoldDB" id="A0A9W6GHM4"/>
<name>A0A9W6GHM4_9FUSO</name>
<keyword evidence="3" id="KW-0813">Transport</keyword>
<dbReference type="GO" id="GO:0015188">
    <property type="term" value="F:L-isoleucine transmembrane transporter activity"/>
    <property type="evidence" value="ECO:0007669"/>
    <property type="project" value="TreeGrafter"/>
</dbReference>
<evidence type="ECO:0000256" key="9">
    <source>
        <dbReference type="SAM" id="Phobius"/>
    </source>
</evidence>
<evidence type="ECO:0000256" key="3">
    <source>
        <dbReference type="ARBA" id="ARBA00022448"/>
    </source>
</evidence>
<evidence type="ECO:0000313" key="11">
    <source>
        <dbReference type="Proteomes" id="UP001144471"/>
    </source>
</evidence>
<dbReference type="EMBL" id="BSDY01000003">
    <property type="protein sequence ID" value="GLI55389.1"/>
    <property type="molecule type" value="Genomic_DNA"/>
</dbReference>
<dbReference type="GO" id="GO:0015818">
    <property type="term" value="P:isoleucine transport"/>
    <property type="evidence" value="ECO:0007669"/>
    <property type="project" value="TreeGrafter"/>
</dbReference>
<dbReference type="GO" id="GO:0015190">
    <property type="term" value="F:L-leucine transmembrane transporter activity"/>
    <property type="evidence" value="ECO:0007669"/>
    <property type="project" value="TreeGrafter"/>
</dbReference>
<keyword evidence="6" id="KW-0029">Amino-acid transport</keyword>
<feature type="transmembrane region" description="Helical" evidence="9">
    <location>
        <begin position="7"/>
        <end position="25"/>
    </location>
</feature>
<feature type="transmembrane region" description="Helical" evidence="9">
    <location>
        <begin position="222"/>
        <end position="241"/>
    </location>
</feature>
<feature type="transmembrane region" description="Helical" evidence="9">
    <location>
        <begin position="177"/>
        <end position="201"/>
    </location>
</feature>